<proteinExistence type="predicted"/>
<protein>
    <submittedName>
        <fullName evidence="2">N-acetyltransferase domain-containing protein</fullName>
    </submittedName>
</protein>
<evidence type="ECO:0000313" key="2">
    <source>
        <dbReference type="WBParaSite" id="ES5_v2.g13417.t1"/>
    </source>
</evidence>
<dbReference type="WBParaSite" id="ES5_v2.g13417.t1">
    <property type="protein sequence ID" value="ES5_v2.g13417.t1"/>
    <property type="gene ID" value="ES5_v2.g13417"/>
</dbReference>
<accession>A0AC34F800</accession>
<reference evidence="2" key="1">
    <citation type="submission" date="2022-11" db="UniProtKB">
        <authorList>
            <consortium name="WormBaseParasite"/>
        </authorList>
    </citation>
    <scope>IDENTIFICATION</scope>
</reference>
<dbReference type="Proteomes" id="UP000887579">
    <property type="component" value="Unplaced"/>
</dbReference>
<evidence type="ECO:0000313" key="1">
    <source>
        <dbReference type="Proteomes" id="UP000887579"/>
    </source>
</evidence>
<organism evidence="1 2">
    <name type="scientific">Panagrolaimus sp. ES5</name>
    <dbReference type="NCBI Taxonomy" id="591445"/>
    <lineage>
        <taxon>Eukaryota</taxon>
        <taxon>Metazoa</taxon>
        <taxon>Ecdysozoa</taxon>
        <taxon>Nematoda</taxon>
        <taxon>Chromadorea</taxon>
        <taxon>Rhabditida</taxon>
        <taxon>Tylenchina</taxon>
        <taxon>Panagrolaimomorpha</taxon>
        <taxon>Panagrolaimoidea</taxon>
        <taxon>Panagrolaimidae</taxon>
        <taxon>Panagrolaimus</taxon>
    </lineage>
</organism>
<name>A0AC34F800_9BILA</name>
<sequence>MDSEDFSESLIIIKATQNDSEEMLDFLNSDFLYNEPLTTSLESKAEDMDPLFKDLIKLSLQEPCFTYLVRSKASNEIGAIRMTSVLTKPSSENGNHSEESSEEYPSWKANAVAKLLGQLEDKAWILYPEVKKFASWVILSVHEKFGRQGIGRKLIEYRTDEIKEAGCEGIITEATAFKSQQLFAKLGYQNVYEILHENYKENDKQIFKCLDSTDRAVLFYKPL</sequence>